<accession>A0ABV5UNP1</accession>
<dbReference type="RefSeq" id="WP_345043420.1">
    <property type="nucleotide sequence ID" value="NZ_BAABED010000001.1"/>
</dbReference>
<name>A0ABV5UNP1_9MICC</name>
<organism evidence="2 3">
    <name type="scientific">Arthrobacter methylotrophus</name>
    <dbReference type="NCBI Taxonomy" id="121291"/>
    <lineage>
        <taxon>Bacteria</taxon>
        <taxon>Bacillati</taxon>
        <taxon>Actinomycetota</taxon>
        <taxon>Actinomycetes</taxon>
        <taxon>Micrococcales</taxon>
        <taxon>Micrococcaceae</taxon>
        <taxon>Arthrobacter</taxon>
    </lineage>
</organism>
<dbReference type="EMBL" id="JBHMBH010000019">
    <property type="protein sequence ID" value="MFB9714118.1"/>
    <property type="molecule type" value="Genomic_DNA"/>
</dbReference>
<keyword evidence="3" id="KW-1185">Reference proteome</keyword>
<dbReference type="Proteomes" id="UP001589536">
    <property type="component" value="Unassembled WGS sequence"/>
</dbReference>
<reference evidence="2 3" key="1">
    <citation type="submission" date="2024-09" db="EMBL/GenBank/DDBJ databases">
        <authorList>
            <person name="Sun Q."/>
            <person name="Mori K."/>
        </authorList>
    </citation>
    <scope>NUCLEOTIDE SEQUENCE [LARGE SCALE GENOMIC DNA]</scope>
    <source>
        <strain evidence="2 3">JCM 13519</strain>
    </source>
</reference>
<keyword evidence="1" id="KW-0175">Coiled coil</keyword>
<evidence type="ECO:0000313" key="2">
    <source>
        <dbReference type="EMBL" id="MFB9714118.1"/>
    </source>
</evidence>
<evidence type="ECO:0000313" key="3">
    <source>
        <dbReference type="Proteomes" id="UP001589536"/>
    </source>
</evidence>
<evidence type="ECO:0000256" key="1">
    <source>
        <dbReference type="SAM" id="Coils"/>
    </source>
</evidence>
<feature type="coiled-coil region" evidence="1">
    <location>
        <begin position="6"/>
        <end position="33"/>
    </location>
</feature>
<gene>
    <name evidence="2" type="ORF">ACFFPI_08095</name>
</gene>
<comment type="caution">
    <text evidence="2">The sequence shown here is derived from an EMBL/GenBank/DDBJ whole genome shotgun (WGS) entry which is preliminary data.</text>
</comment>
<protein>
    <submittedName>
        <fullName evidence="2">Helix-turn-helix domain-containing protein</fullName>
    </submittedName>
</protein>
<proteinExistence type="predicted"/>
<sequence length="182" mass="20845">MDEELVDRLVHEAKELSAETEAAREAMMAAARRRQETILALKAAGLTVRAIAARLGSSPSVIQDALRTAISRHPQQSRREERFPYELHVILGAKMHEQPEQLRDLAMTNIRRMRETPRAPIAEGWLDRWEEILKLPVDEMEREMLKDDDQGRDMRQISPFAGALDRDERLIAMKKAQLLAKG</sequence>